<reference evidence="1 2" key="1">
    <citation type="submission" date="2017-07" db="EMBL/GenBank/DDBJ databases">
        <title>The complete genome sequence of Bacillus mesonae strain H20-5, an efficient strain improving plant abiotic stress resistance.</title>
        <authorList>
            <person name="Kim S.Y."/>
            <person name="Song H."/>
            <person name="Sang M.K."/>
            <person name="Weon H.-Y."/>
            <person name="Song J."/>
        </authorList>
    </citation>
    <scope>NUCLEOTIDE SEQUENCE [LARGE SCALE GENOMIC DNA]</scope>
    <source>
        <strain evidence="1 2">H20-5</strain>
    </source>
</reference>
<dbReference type="KEGG" id="nmk:CHR53_11235"/>
<dbReference type="Gene3D" id="3.40.50.1240">
    <property type="entry name" value="Phosphoglycerate mutase-like"/>
    <property type="match status" value="1"/>
</dbReference>
<accession>A0A3Q9QRX4</accession>
<dbReference type="PANTHER" id="PTHR48100">
    <property type="entry name" value="BROAD-SPECIFICITY PHOSPHATASE YOR283W-RELATED"/>
    <property type="match status" value="1"/>
</dbReference>
<evidence type="ECO:0000313" key="2">
    <source>
        <dbReference type="Proteomes" id="UP000282892"/>
    </source>
</evidence>
<dbReference type="CDD" id="cd07067">
    <property type="entry name" value="HP_PGM_like"/>
    <property type="match status" value="1"/>
</dbReference>
<dbReference type="SMART" id="SM00855">
    <property type="entry name" value="PGAM"/>
    <property type="match status" value="1"/>
</dbReference>
<dbReference type="SUPFAM" id="SSF53254">
    <property type="entry name" value="Phosphoglycerate mutase-like"/>
    <property type="match status" value="1"/>
</dbReference>
<dbReference type="AlphaFoldDB" id="A0A3Q9QRX4"/>
<dbReference type="Pfam" id="PF00300">
    <property type="entry name" value="His_Phos_1"/>
    <property type="match status" value="1"/>
</dbReference>
<dbReference type="InterPro" id="IPR013078">
    <property type="entry name" value="His_Pase_superF_clade-1"/>
</dbReference>
<dbReference type="InterPro" id="IPR050275">
    <property type="entry name" value="PGM_Phosphatase"/>
</dbReference>
<evidence type="ECO:0000313" key="1">
    <source>
        <dbReference type="EMBL" id="AZU61806.1"/>
    </source>
</evidence>
<organism evidence="1 2">
    <name type="scientific">Neobacillus mesonae</name>
    <dbReference type="NCBI Taxonomy" id="1193713"/>
    <lineage>
        <taxon>Bacteria</taxon>
        <taxon>Bacillati</taxon>
        <taxon>Bacillota</taxon>
        <taxon>Bacilli</taxon>
        <taxon>Bacillales</taxon>
        <taxon>Bacillaceae</taxon>
        <taxon>Neobacillus</taxon>
    </lineage>
</organism>
<proteinExistence type="predicted"/>
<dbReference type="PANTHER" id="PTHR48100:SF1">
    <property type="entry name" value="HISTIDINE PHOSPHATASE FAMILY PROTEIN-RELATED"/>
    <property type="match status" value="1"/>
</dbReference>
<evidence type="ECO:0008006" key="3">
    <source>
        <dbReference type="Google" id="ProtNLM"/>
    </source>
</evidence>
<dbReference type="STRING" id="1193713.GCA_001636315_04672"/>
<name>A0A3Q9QRX4_9BACI</name>
<protein>
    <recommendedName>
        <fullName evidence="3">Histidine phosphatase family protein</fullName>
    </recommendedName>
</protein>
<dbReference type="GO" id="GO:0005737">
    <property type="term" value="C:cytoplasm"/>
    <property type="evidence" value="ECO:0007669"/>
    <property type="project" value="TreeGrafter"/>
</dbReference>
<gene>
    <name evidence="1" type="ORF">CHR53_11235</name>
</gene>
<dbReference type="InterPro" id="IPR029033">
    <property type="entry name" value="His_PPase_superfam"/>
</dbReference>
<dbReference type="EMBL" id="CP022572">
    <property type="protein sequence ID" value="AZU61806.1"/>
    <property type="molecule type" value="Genomic_DNA"/>
</dbReference>
<dbReference type="OrthoDB" id="9783269at2"/>
<sequence length="203" mass="23778">MDDIVVIALFRHGLTEANKRKCYLGWTDSALCPESTWIEPLTAYDGYFSSDLERCLTTAKLLFPNGTPVQMREFREMNFGDWEGKTYEELKEKTLYQQWLSDPLRYSPPHGESFERFSERVDAGWTKLFNEVLSKNHQRCAVVTHGGVIRYLLTAYGPEMKDFWSWQVPHNICFEFTFTREAFRRGRRCTLLQEVPLTENGHG</sequence>
<dbReference type="GO" id="GO:0016791">
    <property type="term" value="F:phosphatase activity"/>
    <property type="evidence" value="ECO:0007669"/>
    <property type="project" value="TreeGrafter"/>
</dbReference>
<keyword evidence="2" id="KW-1185">Reference proteome</keyword>
<dbReference type="Proteomes" id="UP000282892">
    <property type="component" value="Chromosome"/>
</dbReference>
<dbReference type="RefSeq" id="WP_127486576.1">
    <property type="nucleotide sequence ID" value="NZ_CP022572.1"/>
</dbReference>